<evidence type="ECO:0000313" key="6">
    <source>
        <dbReference type="Proteomes" id="UP000000271"/>
    </source>
</evidence>
<keyword evidence="1 2" id="KW-0807">Transducer</keyword>
<gene>
    <name evidence="5" type="ordered locus">Bsel_1474</name>
</gene>
<proteinExistence type="predicted"/>
<dbReference type="HOGENOM" id="CLU_000445_107_18_9"/>
<keyword evidence="6" id="KW-1185">Reference proteome</keyword>
<protein>
    <submittedName>
        <fullName evidence="5">Methyl-accepting chemotaxis sensory transducer</fullName>
    </submittedName>
</protein>
<evidence type="ECO:0000256" key="2">
    <source>
        <dbReference type="PROSITE-ProRule" id="PRU00284"/>
    </source>
</evidence>
<organism evidence="5 6">
    <name type="scientific">Bacillus selenitireducens (strain ATCC 700615 / DSM 15326 / MLS10)</name>
    <dbReference type="NCBI Taxonomy" id="439292"/>
    <lineage>
        <taxon>Bacteria</taxon>
        <taxon>Bacillati</taxon>
        <taxon>Bacillota</taxon>
        <taxon>Bacilli</taxon>
        <taxon>Bacillales</taxon>
        <taxon>Bacillaceae</taxon>
        <taxon>Salisediminibacterium</taxon>
    </lineage>
</organism>
<feature type="transmembrane region" description="Helical" evidence="3">
    <location>
        <begin position="142"/>
        <end position="161"/>
    </location>
</feature>
<dbReference type="SMART" id="SM00283">
    <property type="entry name" value="MA"/>
    <property type="match status" value="1"/>
</dbReference>
<dbReference type="Pfam" id="PF00015">
    <property type="entry name" value="MCPsignal"/>
    <property type="match status" value="1"/>
</dbReference>
<dbReference type="KEGG" id="bse:Bsel_1474"/>
<dbReference type="GO" id="GO:0016020">
    <property type="term" value="C:membrane"/>
    <property type="evidence" value="ECO:0007669"/>
    <property type="project" value="InterPro"/>
</dbReference>
<accession>D6XT50</accession>
<dbReference type="STRING" id="439292.Bsel_1474"/>
<dbReference type="PANTHER" id="PTHR32089:SF112">
    <property type="entry name" value="LYSOZYME-LIKE PROTEIN-RELATED"/>
    <property type="match status" value="1"/>
</dbReference>
<dbReference type="eggNOG" id="COG0840">
    <property type="taxonomic scope" value="Bacteria"/>
</dbReference>
<evidence type="ECO:0000259" key="4">
    <source>
        <dbReference type="PROSITE" id="PS50111"/>
    </source>
</evidence>
<dbReference type="RefSeq" id="WP_013172410.1">
    <property type="nucleotide sequence ID" value="NC_014219.1"/>
</dbReference>
<keyword evidence="3" id="KW-0812">Transmembrane</keyword>
<sequence>MDSKHLELDRRNKMMVKLLWFSFVLGVASNFITGVAVEGILAFSGVGIVAVLILTVMVYRFPQTVAYVQYAVAVNFSVVIVAMVMTSPRLSNYMMVYVAIAFITLYHNSRSIGFITVIGFFLSNAFFLIYQEEMFFGAETSMLFSLNIMYIVITATLFAQARIGERMEQDKLTYVEEVEASRRTIDALLEDVRASITQLSEFTAGVNQVVNRAGVISKEMMQSYSDMNQGVASSASSVEGIQGQVQGATEQLNAMTGQFGDVKDRSEETLSVTKAGRSQMDDANQELKQVYEGIGKQTDKIEHLYQNSSQIERILGTIRDISEQTNLLALNASIEAARAGEHGKGFVVVADEVRKLAESSHESTGQIGRILEELTAMIQEIRLESEKNYTSVSESYRTSEQAMKHFHDIEAFAETSVTHMIDLNEKVAEVEEVFERIQSRTEEVTSFTEEAAASVEAIQQLVDEQGGHMNELSRDVKDLEEMTNRLKEMSVS</sequence>
<feature type="transmembrane region" description="Helical" evidence="3">
    <location>
        <begin position="40"/>
        <end position="59"/>
    </location>
</feature>
<dbReference type="GO" id="GO:0007165">
    <property type="term" value="P:signal transduction"/>
    <property type="evidence" value="ECO:0007669"/>
    <property type="project" value="UniProtKB-KW"/>
</dbReference>
<evidence type="ECO:0000256" key="3">
    <source>
        <dbReference type="SAM" id="Phobius"/>
    </source>
</evidence>
<feature type="domain" description="Methyl-accepting transducer" evidence="4">
    <location>
        <begin position="209"/>
        <end position="459"/>
    </location>
</feature>
<name>D6XT50_BACIE</name>
<dbReference type="AlphaFoldDB" id="D6XT50"/>
<dbReference type="Proteomes" id="UP000000271">
    <property type="component" value="Chromosome"/>
</dbReference>
<evidence type="ECO:0000256" key="1">
    <source>
        <dbReference type="ARBA" id="ARBA00023224"/>
    </source>
</evidence>
<feature type="transmembrane region" description="Helical" evidence="3">
    <location>
        <begin position="66"/>
        <end position="84"/>
    </location>
</feature>
<keyword evidence="3" id="KW-1133">Transmembrane helix</keyword>
<dbReference type="EMBL" id="CP001791">
    <property type="protein sequence ID" value="ADH98986.1"/>
    <property type="molecule type" value="Genomic_DNA"/>
</dbReference>
<dbReference type="PANTHER" id="PTHR32089">
    <property type="entry name" value="METHYL-ACCEPTING CHEMOTAXIS PROTEIN MCPB"/>
    <property type="match status" value="1"/>
</dbReference>
<dbReference type="Gene3D" id="1.10.287.950">
    <property type="entry name" value="Methyl-accepting chemotaxis protein"/>
    <property type="match status" value="1"/>
</dbReference>
<reference evidence="5" key="1">
    <citation type="submission" date="2009-10" db="EMBL/GenBank/DDBJ databases">
        <title>Complete sequence of Bacillus selenitireducens MLS10.</title>
        <authorList>
            <consortium name="US DOE Joint Genome Institute"/>
            <person name="Lucas S."/>
            <person name="Copeland A."/>
            <person name="Lapidus A."/>
            <person name="Glavina del Rio T."/>
            <person name="Dalin E."/>
            <person name="Tice H."/>
            <person name="Bruce D."/>
            <person name="Goodwin L."/>
            <person name="Pitluck S."/>
            <person name="Sims D."/>
            <person name="Brettin T."/>
            <person name="Detter J.C."/>
            <person name="Han C."/>
            <person name="Larimer F."/>
            <person name="Land M."/>
            <person name="Hauser L."/>
            <person name="Kyrpides N."/>
            <person name="Ovchinnikova G."/>
            <person name="Stolz J."/>
        </authorList>
    </citation>
    <scope>NUCLEOTIDE SEQUENCE [LARGE SCALE GENOMIC DNA]</scope>
    <source>
        <strain evidence="5">MLS10</strain>
    </source>
</reference>
<evidence type="ECO:0000313" key="5">
    <source>
        <dbReference type="EMBL" id="ADH98986.1"/>
    </source>
</evidence>
<dbReference type="InterPro" id="IPR004089">
    <property type="entry name" value="MCPsignal_dom"/>
</dbReference>
<dbReference type="PROSITE" id="PS50111">
    <property type="entry name" value="CHEMOTAXIS_TRANSDUC_2"/>
    <property type="match status" value="1"/>
</dbReference>
<dbReference type="SUPFAM" id="SSF58104">
    <property type="entry name" value="Methyl-accepting chemotaxis protein (MCP) signaling domain"/>
    <property type="match status" value="1"/>
</dbReference>
<keyword evidence="3" id="KW-0472">Membrane</keyword>
<feature type="transmembrane region" description="Helical" evidence="3">
    <location>
        <begin position="113"/>
        <end position="130"/>
    </location>
</feature>